<dbReference type="Gene3D" id="2.120.10.10">
    <property type="match status" value="1"/>
</dbReference>
<accession>A0A327VRB7</accession>
<dbReference type="EMBL" id="QLMA01000008">
    <property type="protein sequence ID" value="RAJ76488.1"/>
    <property type="molecule type" value="Genomic_DNA"/>
</dbReference>
<keyword evidence="4" id="KW-0732">Signal</keyword>
<dbReference type="InterPro" id="IPR026856">
    <property type="entry name" value="Sialidase_fam"/>
</dbReference>
<dbReference type="GO" id="GO:0006689">
    <property type="term" value="P:ganglioside catabolic process"/>
    <property type="evidence" value="ECO:0007669"/>
    <property type="project" value="TreeGrafter"/>
</dbReference>
<dbReference type="InterPro" id="IPR011040">
    <property type="entry name" value="Sialidase"/>
</dbReference>
<dbReference type="GO" id="GO:0016020">
    <property type="term" value="C:membrane"/>
    <property type="evidence" value="ECO:0007669"/>
    <property type="project" value="TreeGrafter"/>
</dbReference>
<feature type="domain" description="Sialidase" evidence="5">
    <location>
        <begin position="49"/>
        <end position="365"/>
    </location>
</feature>
<feature type="chain" id="PRO_5016457230" description="exo-alpha-sialidase" evidence="4">
    <location>
        <begin position="21"/>
        <end position="389"/>
    </location>
</feature>
<comment type="catalytic activity">
    <reaction evidence="1">
        <text>Hydrolysis of alpha-(2-&gt;3)-, alpha-(2-&gt;6)-, alpha-(2-&gt;8)- glycosidic linkages of terminal sialic acid residues in oligosaccharides, glycoproteins, glycolipids, colominic acid and synthetic substrates.</text>
        <dbReference type="EC" id="3.2.1.18"/>
    </reaction>
</comment>
<comment type="caution">
    <text evidence="6">The sequence shown here is derived from an EMBL/GenBank/DDBJ whole genome shotgun (WGS) entry which is preliminary data.</text>
</comment>
<dbReference type="OrthoDB" id="7294637at2"/>
<reference evidence="6 7" key="1">
    <citation type="submission" date="2018-06" db="EMBL/GenBank/DDBJ databases">
        <title>Genomic Encyclopedia of Archaeal and Bacterial Type Strains, Phase II (KMG-II): from individual species to whole genera.</title>
        <authorList>
            <person name="Goeker M."/>
        </authorList>
    </citation>
    <scope>NUCLEOTIDE SEQUENCE [LARGE SCALE GENOMIC DNA]</scope>
    <source>
        <strain evidence="6 7">DSM 29821</strain>
    </source>
</reference>
<dbReference type="EC" id="3.2.1.18" evidence="3"/>
<dbReference type="AlphaFoldDB" id="A0A327VRB7"/>
<dbReference type="CDD" id="cd15482">
    <property type="entry name" value="Sialidase_non-viral"/>
    <property type="match status" value="1"/>
</dbReference>
<evidence type="ECO:0000256" key="2">
    <source>
        <dbReference type="ARBA" id="ARBA00009348"/>
    </source>
</evidence>
<dbReference type="SUPFAM" id="SSF50939">
    <property type="entry name" value="Sialidases"/>
    <property type="match status" value="1"/>
</dbReference>
<dbReference type="RefSeq" id="WP_111594226.1">
    <property type="nucleotide sequence ID" value="NZ_QLMA01000008.1"/>
</dbReference>
<evidence type="ECO:0000256" key="4">
    <source>
        <dbReference type="SAM" id="SignalP"/>
    </source>
</evidence>
<evidence type="ECO:0000313" key="6">
    <source>
        <dbReference type="EMBL" id="RAJ76488.1"/>
    </source>
</evidence>
<dbReference type="GO" id="GO:0005737">
    <property type="term" value="C:cytoplasm"/>
    <property type="evidence" value="ECO:0007669"/>
    <property type="project" value="TreeGrafter"/>
</dbReference>
<dbReference type="GO" id="GO:0004308">
    <property type="term" value="F:exo-alpha-sialidase activity"/>
    <property type="evidence" value="ECO:0007669"/>
    <property type="project" value="UniProtKB-EC"/>
</dbReference>
<evidence type="ECO:0000256" key="1">
    <source>
        <dbReference type="ARBA" id="ARBA00000427"/>
    </source>
</evidence>
<sequence length="389" mass="42617">MNRNNIFTLLLLCCSLLTFAQQQPAIVYKSGMEGYKSFRIPAMVSMPNGTLLAFAEGRVQHAGDFGDIKIVLKTSQDNGVTWSPLKVVAENDSLQAGNPAPVVDLTDPEYPKGRIFLFYNTGNNHEGEIRKGHGLREVWYVTSADGGATWSAPVNITTQVHRPKQPQVNPAYNFSDDWRSYANTPGHALQFSKGKYCGRIYVAANHSAGNPQPHFTDYAAHGFYTDDHGKTFHLGATVPVPGSNECTAAELSGGQLMLNARNQQGDKRMRIVAISNDGGATWKSTQFDDRLPDPVCQGSILNIGWKKGKAILAFSNAADTIQRNHLTVRISNPDAKAWPVTIPVAATPDKKGDYTAYSDLALTADNRIGILYERNGYSEIVFEAINIPR</sequence>
<dbReference type="GO" id="GO:0009313">
    <property type="term" value="P:oligosaccharide catabolic process"/>
    <property type="evidence" value="ECO:0007669"/>
    <property type="project" value="TreeGrafter"/>
</dbReference>
<evidence type="ECO:0000259" key="5">
    <source>
        <dbReference type="Pfam" id="PF13088"/>
    </source>
</evidence>
<gene>
    <name evidence="6" type="ORF">CLV59_1087</name>
</gene>
<name>A0A327VRB7_9BACT</name>
<comment type="similarity">
    <text evidence="2">Belongs to the glycosyl hydrolase 33 family.</text>
</comment>
<dbReference type="Proteomes" id="UP000249819">
    <property type="component" value="Unassembled WGS sequence"/>
</dbReference>
<proteinExistence type="inferred from homology"/>
<dbReference type="PANTHER" id="PTHR10628:SF30">
    <property type="entry name" value="EXO-ALPHA-SIALIDASE"/>
    <property type="match status" value="1"/>
</dbReference>
<evidence type="ECO:0000313" key="7">
    <source>
        <dbReference type="Proteomes" id="UP000249819"/>
    </source>
</evidence>
<dbReference type="PANTHER" id="PTHR10628">
    <property type="entry name" value="SIALIDASE"/>
    <property type="match status" value="1"/>
</dbReference>
<protein>
    <recommendedName>
        <fullName evidence="3">exo-alpha-sialidase</fullName>
        <ecNumber evidence="3">3.2.1.18</ecNumber>
    </recommendedName>
</protein>
<keyword evidence="7" id="KW-1185">Reference proteome</keyword>
<dbReference type="Pfam" id="PF13088">
    <property type="entry name" value="BNR_2"/>
    <property type="match status" value="1"/>
</dbReference>
<organism evidence="6 7">
    <name type="scientific">Chitinophaga dinghuensis</name>
    <dbReference type="NCBI Taxonomy" id="1539050"/>
    <lineage>
        <taxon>Bacteria</taxon>
        <taxon>Pseudomonadati</taxon>
        <taxon>Bacteroidota</taxon>
        <taxon>Chitinophagia</taxon>
        <taxon>Chitinophagales</taxon>
        <taxon>Chitinophagaceae</taxon>
        <taxon>Chitinophaga</taxon>
    </lineage>
</organism>
<dbReference type="InterPro" id="IPR036278">
    <property type="entry name" value="Sialidase_sf"/>
</dbReference>
<evidence type="ECO:0000256" key="3">
    <source>
        <dbReference type="ARBA" id="ARBA00012733"/>
    </source>
</evidence>
<feature type="signal peptide" evidence="4">
    <location>
        <begin position="1"/>
        <end position="20"/>
    </location>
</feature>